<reference evidence="1 2" key="1">
    <citation type="submission" date="2019-09" db="EMBL/GenBank/DDBJ databases">
        <title>Photobacterium damselae subsp. damselae CDC-2227-81, a human clinical isolate.</title>
        <authorList>
            <person name="Osorio C.R."/>
        </authorList>
    </citation>
    <scope>NUCLEOTIDE SEQUENCE [LARGE SCALE GENOMIC DNA]</scope>
    <source>
        <strain evidence="1 2">CDC-2227-81</strain>
    </source>
</reference>
<accession>A0AAD3WY12</accession>
<sequence>MEKEIIILISALLGAIAAYITARVTSSSQQNIARINADKDYRIHTSTIRNERLKIEVALRREKLEQLHLILSKISTENSQTISVIQSSDKLSLSDFRHRYLANCNLIHEAQAISALYYPEIRKYLDQIYNQSTRFWFYQENILRTDITGKDSGLHNFDNIREAAVKISSITSNIMNEIEIQGEILSQTVKCDLDIST</sequence>
<proteinExistence type="predicted"/>
<protein>
    <submittedName>
        <fullName evidence="1">Uncharacterized protein</fullName>
    </submittedName>
</protein>
<name>A0AAD3WY12_PHODD</name>
<gene>
    <name evidence="1" type="ORF">F6450_11665</name>
</gene>
<dbReference type="EMBL" id="VZUQ01000066">
    <property type="protein sequence ID" value="KAB1180271.1"/>
    <property type="molecule type" value="Genomic_DNA"/>
</dbReference>
<evidence type="ECO:0000313" key="2">
    <source>
        <dbReference type="Proteomes" id="UP000480943"/>
    </source>
</evidence>
<dbReference type="Proteomes" id="UP000480943">
    <property type="component" value="Unassembled WGS sequence"/>
</dbReference>
<organism evidence="1 2">
    <name type="scientific">Photobacterium damselae subsp. damselae</name>
    <name type="common">Listonella damsela</name>
    <dbReference type="NCBI Taxonomy" id="85581"/>
    <lineage>
        <taxon>Bacteria</taxon>
        <taxon>Pseudomonadati</taxon>
        <taxon>Pseudomonadota</taxon>
        <taxon>Gammaproteobacteria</taxon>
        <taxon>Vibrionales</taxon>
        <taxon>Vibrionaceae</taxon>
        <taxon>Photobacterium</taxon>
    </lineage>
</organism>
<comment type="caution">
    <text evidence="1">The sequence shown here is derived from an EMBL/GenBank/DDBJ whole genome shotgun (WGS) entry which is preliminary data.</text>
</comment>
<dbReference type="AlphaFoldDB" id="A0AAD3WY12"/>
<dbReference type="RefSeq" id="WP_151182828.1">
    <property type="nucleotide sequence ID" value="NZ_VZUQ01000066.1"/>
</dbReference>
<evidence type="ECO:0000313" key="1">
    <source>
        <dbReference type="EMBL" id="KAB1180271.1"/>
    </source>
</evidence>